<name>G0P2C0_CAEBE</name>
<dbReference type="Proteomes" id="UP000008068">
    <property type="component" value="Unassembled WGS sequence"/>
</dbReference>
<dbReference type="HOGENOM" id="CLU_2485311_0_0_1"/>
<protein>
    <submittedName>
        <fullName evidence="1">Uncharacterized protein</fullName>
    </submittedName>
</protein>
<evidence type="ECO:0000313" key="1">
    <source>
        <dbReference type="EMBL" id="EGT42983.1"/>
    </source>
</evidence>
<organism evidence="2">
    <name type="scientific">Caenorhabditis brenneri</name>
    <name type="common">Nematode worm</name>
    <dbReference type="NCBI Taxonomy" id="135651"/>
    <lineage>
        <taxon>Eukaryota</taxon>
        <taxon>Metazoa</taxon>
        <taxon>Ecdysozoa</taxon>
        <taxon>Nematoda</taxon>
        <taxon>Chromadorea</taxon>
        <taxon>Rhabditida</taxon>
        <taxon>Rhabditina</taxon>
        <taxon>Rhabditomorpha</taxon>
        <taxon>Rhabditoidea</taxon>
        <taxon>Rhabditidae</taxon>
        <taxon>Peloderinae</taxon>
        <taxon>Caenorhabditis</taxon>
    </lineage>
</organism>
<accession>G0P2C0</accession>
<dbReference type="EMBL" id="GL380023">
    <property type="protein sequence ID" value="EGT42983.1"/>
    <property type="molecule type" value="Genomic_DNA"/>
</dbReference>
<keyword evidence="2" id="KW-1185">Reference proteome</keyword>
<dbReference type="AlphaFoldDB" id="G0P2C0"/>
<evidence type="ECO:0000313" key="2">
    <source>
        <dbReference type="Proteomes" id="UP000008068"/>
    </source>
</evidence>
<dbReference type="InParanoid" id="G0P2C0"/>
<sequence length="87" mass="10116">MTRKHTKHEINESILLEDGYCFKQLYSINLDCFPVAPRIGDIFQRTIRDVSCDVSWLTWLLVSFDLFSTKEDNKSVPSTGQNYQGRV</sequence>
<reference evidence="2" key="1">
    <citation type="submission" date="2011-07" db="EMBL/GenBank/DDBJ databases">
        <authorList>
            <consortium name="Caenorhabditis brenneri Sequencing and Analysis Consortium"/>
            <person name="Wilson R.K."/>
        </authorList>
    </citation>
    <scope>NUCLEOTIDE SEQUENCE [LARGE SCALE GENOMIC DNA]</scope>
    <source>
        <strain evidence="2">PB2801</strain>
    </source>
</reference>
<gene>
    <name evidence="1" type="ORF">CAEBREN_31906</name>
</gene>
<proteinExistence type="predicted"/>